<sequence length="81" mass="9449">MGRAVTGLGDTWQKAKKYPFKQRLKGVVISWMDYKNKRDKTDRPNSFAGLGLYQPDDCKSSVWRRRIGVEPTTDRKACHRF</sequence>
<protein>
    <submittedName>
        <fullName evidence="1">Uncharacterized protein</fullName>
    </submittedName>
</protein>
<dbReference type="AlphaFoldDB" id="A0A212L9Z3"/>
<gene>
    <name evidence="1" type="ORF">KL86DES1_21860</name>
</gene>
<dbReference type="EMBL" id="FMJC01000002">
    <property type="protein sequence ID" value="SCM74307.1"/>
    <property type="molecule type" value="Genomic_DNA"/>
</dbReference>
<reference evidence="1" key="1">
    <citation type="submission" date="2016-08" db="EMBL/GenBank/DDBJ databases">
        <authorList>
            <person name="Seilhamer J.J."/>
        </authorList>
    </citation>
    <scope>NUCLEOTIDE SEQUENCE</scope>
    <source>
        <strain evidence="1">86-1</strain>
    </source>
</reference>
<evidence type="ECO:0000313" key="1">
    <source>
        <dbReference type="EMBL" id="SCM74307.1"/>
    </source>
</evidence>
<organism evidence="1">
    <name type="scientific">uncultured Desulfovibrio sp</name>
    <dbReference type="NCBI Taxonomy" id="167968"/>
    <lineage>
        <taxon>Bacteria</taxon>
        <taxon>Pseudomonadati</taxon>
        <taxon>Thermodesulfobacteriota</taxon>
        <taxon>Desulfovibrionia</taxon>
        <taxon>Desulfovibrionales</taxon>
        <taxon>Desulfovibrionaceae</taxon>
        <taxon>Desulfovibrio</taxon>
        <taxon>environmental samples</taxon>
    </lineage>
</organism>
<accession>A0A212L9Z3</accession>
<name>A0A212L9Z3_9BACT</name>
<proteinExistence type="predicted"/>